<evidence type="ECO:0000313" key="2">
    <source>
        <dbReference type="Proteomes" id="UP001056120"/>
    </source>
</evidence>
<accession>A0ACB9D3E2</accession>
<evidence type="ECO:0000313" key="1">
    <source>
        <dbReference type="EMBL" id="KAI3741112.1"/>
    </source>
</evidence>
<dbReference type="Proteomes" id="UP001056120">
    <property type="component" value="Linkage Group LG20"/>
</dbReference>
<comment type="caution">
    <text evidence="1">The sequence shown here is derived from an EMBL/GenBank/DDBJ whole genome shotgun (WGS) entry which is preliminary data.</text>
</comment>
<protein>
    <submittedName>
        <fullName evidence="1">Uncharacterized protein</fullName>
    </submittedName>
</protein>
<reference evidence="1 2" key="2">
    <citation type="journal article" date="2022" name="Mol. Ecol. Resour.">
        <title>The genomes of chicory, endive, great burdock and yacon provide insights into Asteraceae paleo-polyploidization history and plant inulin production.</title>
        <authorList>
            <person name="Fan W."/>
            <person name="Wang S."/>
            <person name="Wang H."/>
            <person name="Wang A."/>
            <person name="Jiang F."/>
            <person name="Liu H."/>
            <person name="Zhao H."/>
            <person name="Xu D."/>
            <person name="Zhang Y."/>
        </authorList>
    </citation>
    <scope>NUCLEOTIDE SEQUENCE [LARGE SCALE GENOMIC DNA]</scope>
    <source>
        <strain evidence="2">cv. Yunnan</strain>
        <tissue evidence="1">Leaves</tissue>
    </source>
</reference>
<proteinExistence type="predicted"/>
<dbReference type="EMBL" id="CM042037">
    <property type="protein sequence ID" value="KAI3741112.1"/>
    <property type="molecule type" value="Genomic_DNA"/>
</dbReference>
<sequence>MHLVKKWIWIGKDIALSIKALHTLIKLLSRKDNEEEDEEKPTMTSWEYLRNMVIIEWSDGLSKIYLLVEIVGSDELEWLEELNNLDLQNELNITEGVELEQLVKYMVLH</sequence>
<keyword evidence="2" id="KW-1185">Reference proteome</keyword>
<organism evidence="1 2">
    <name type="scientific">Smallanthus sonchifolius</name>
    <dbReference type="NCBI Taxonomy" id="185202"/>
    <lineage>
        <taxon>Eukaryota</taxon>
        <taxon>Viridiplantae</taxon>
        <taxon>Streptophyta</taxon>
        <taxon>Embryophyta</taxon>
        <taxon>Tracheophyta</taxon>
        <taxon>Spermatophyta</taxon>
        <taxon>Magnoliopsida</taxon>
        <taxon>eudicotyledons</taxon>
        <taxon>Gunneridae</taxon>
        <taxon>Pentapetalae</taxon>
        <taxon>asterids</taxon>
        <taxon>campanulids</taxon>
        <taxon>Asterales</taxon>
        <taxon>Asteraceae</taxon>
        <taxon>Asteroideae</taxon>
        <taxon>Heliantheae alliance</taxon>
        <taxon>Millerieae</taxon>
        <taxon>Smallanthus</taxon>
    </lineage>
</organism>
<name>A0ACB9D3E2_9ASTR</name>
<reference evidence="2" key="1">
    <citation type="journal article" date="2022" name="Mol. Ecol. Resour.">
        <title>The genomes of chicory, endive, great burdock and yacon provide insights into Asteraceae palaeo-polyploidization history and plant inulin production.</title>
        <authorList>
            <person name="Fan W."/>
            <person name="Wang S."/>
            <person name="Wang H."/>
            <person name="Wang A."/>
            <person name="Jiang F."/>
            <person name="Liu H."/>
            <person name="Zhao H."/>
            <person name="Xu D."/>
            <person name="Zhang Y."/>
        </authorList>
    </citation>
    <scope>NUCLEOTIDE SEQUENCE [LARGE SCALE GENOMIC DNA]</scope>
    <source>
        <strain evidence="2">cv. Yunnan</strain>
    </source>
</reference>
<gene>
    <name evidence="1" type="ORF">L1987_58779</name>
</gene>